<name>A0A2A9FAJ5_9PSEU</name>
<dbReference type="EMBL" id="PDJK01000002">
    <property type="protein sequence ID" value="PFG47520.1"/>
    <property type="molecule type" value="Genomic_DNA"/>
</dbReference>
<proteinExistence type="predicted"/>
<protein>
    <submittedName>
        <fullName evidence="1">Uncharacterized protein</fullName>
    </submittedName>
</protein>
<keyword evidence="2" id="KW-1185">Reference proteome</keyword>
<sequence length="59" mass="5989">MTVWPCSVLVLLLGSRGGTSCAAGSPFGVKGRLLDDCVAVFGFGVAARVAGVCRAFRSV</sequence>
<reference evidence="1 2" key="1">
    <citation type="submission" date="2017-10" db="EMBL/GenBank/DDBJ databases">
        <title>Sequencing the genomes of 1000 actinobacteria strains.</title>
        <authorList>
            <person name="Klenk H.-P."/>
        </authorList>
    </citation>
    <scope>NUCLEOTIDE SEQUENCE [LARGE SCALE GENOMIC DNA]</scope>
    <source>
        <strain evidence="1 2">DSM 46092</strain>
    </source>
</reference>
<dbReference type="AlphaFoldDB" id="A0A2A9FAJ5"/>
<organism evidence="1 2">
    <name type="scientific">Amycolatopsis sulphurea</name>
    <dbReference type="NCBI Taxonomy" id="76022"/>
    <lineage>
        <taxon>Bacteria</taxon>
        <taxon>Bacillati</taxon>
        <taxon>Actinomycetota</taxon>
        <taxon>Actinomycetes</taxon>
        <taxon>Pseudonocardiales</taxon>
        <taxon>Pseudonocardiaceae</taxon>
        <taxon>Amycolatopsis</taxon>
    </lineage>
</organism>
<evidence type="ECO:0000313" key="1">
    <source>
        <dbReference type="EMBL" id="PFG47520.1"/>
    </source>
</evidence>
<comment type="caution">
    <text evidence="1">The sequence shown here is derived from an EMBL/GenBank/DDBJ whole genome shotgun (WGS) entry which is preliminary data.</text>
</comment>
<dbReference type="Proteomes" id="UP000243542">
    <property type="component" value="Unassembled WGS sequence"/>
</dbReference>
<evidence type="ECO:0000313" key="2">
    <source>
        <dbReference type="Proteomes" id="UP000243542"/>
    </source>
</evidence>
<gene>
    <name evidence="1" type="ORF">ATK36_2565</name>
</gene>
<accession>A0A2A9FAJ5</accession>